<evidence type="ECO:0000256" key="11">
    <source>
        <dbReference type="PROSITE-ProRule" id="PRU00278"/>
    </source>
</evidence>
<dbReference type="InterPro" id="IPR046357">
    <property type="entry name" value="PPIase_dom_sf"/>
</dbReference>
<dbReference type="GO" id="GO:0042025">
    <property type="term" value="C:host cell nucleus"/>
    <property type="evidence" value="ECO:0007669"/>
    <property type="project" value="UniProtKB-SubCell"/>
</dbReference>
<evidence type="ECO:0000313" key="16">
    <source>
        <dbReference type="Proteomes" id="UP000187209"/>
    </source>
</evidence>
<dbReference type="Proteomes" id="UP000187209">
    <property type="component" value="Unassembled WGS sequence"/>
</dbReference>
<keyword evidence="5" id="KW-0843">Virulence</keyword>
<dbReference type="EC" id="5.2.1.8" evidence="12"/>
<protein>
    <recommendedName>
        <fullName evidence="12">Peptidyl-prolyl cis-trans isomerase</fullName>
        <ecNumber evidence="12">5.2.1.8</ecNumber>
    </recommendedName>
</protein>
<dbReference type="PANTHER" id="PTHR10657">
    <property type="entry name" value="PEPTIDYL-PROLYL CIS-TRANS ISOMERASE"/>
    <property type="match status" value="1"/>
</dbReference>
<dbReference type="Gene3D" id="3.10.50.40">
    <property type="match status" value="1"/>
</dbReference>
<keyword evidence="7" id="KW-1035">Host cytoplasm</keyword>
<feature type="domain" description="PpiC" evidence="14">
    <location>
        <begin position="7"/>
        <end position="118"/>
    </location>
</feature>
<evidence type="ECO:0000256" key="10">
    <source>
        <dbReference type="ARBA" id="ARBA00066165"/>
    </source>
</evidence>
<evidence type="ECO:0000256" key="3">
    <source>
        <dbReference type="ARBA" id="ARBA00004192"/>
    </source>
</evidence>
<dbReference type="PANTHER" id="PTHR10657:SF4">
    <property type="entry name" value="PEPTIDYL-PROLYL CIS-TRANS ISOMERASE-RELATED"/>
    <property type="match status" value="1"/>
</dbReference>
<evidence type="ECO:0000256" key="2">
    <source>
        <dbReference type="ARBA" id="ARBA00004147"/>
    </source>
</evidence>
<dbReference type="EMBL" id="MPUH01000911">
    <property type="protein sequence ID" value="OMJ72324.1"/>
    <property type="molecule type" value="Genomic_DNA"/>
</dbReference>
<evidence type="ECO:0000256" key="4">
    <source>
        <dbReference type="ARBA" id="ARBA00022562"/>
    </source>
</evidence>
<comment type="caution">
    <text evidence="15">The sequence shown here is derived from an EMBL/GenBank/DDBJ whole genome shotgun (WGS) entry which is preliminary data.</text>
</comment>
<evidence type="ECO:0000256" key="9">
    <source>
        <dbReference type="ARBA" id="ARBA00054022"/>
    </source>
</evidence>
<dbReference type="GO" id="GO:0003755">
    <property type="term" value="F:peptidyl-prolyl cis-trans isomerase activity"/>
    <property type="evidence" value="ECO:0007669"/>
    <property type="project" value="UniProtKB-UniRule"/>
</dbReference>
<dbReference type="Pfam" id="PF00639">
    <property type="entry name" value="Rotamase"/>
    <property type="match status" value="1"/>
</dbReference>
<keyword evidence="4" id="KW-1048">Host nucleus</keyword>
<dbReference type="GO" id="GO:0005634">
    <property type="term" value="C:nucleus"/>
    <property type="evidence" value="ECO:0007669"/>
    <property type="project" value="TreeGrafter"/>
</dbReference>
<evidence type="ECO:0000256" key="1">
    <source>
        <dbReference type="ARBA" id="ARBA00000971"/>
    </source>
</evidence>
<accession>A0A1R2B6A3</accession>
<evidence type="ECO:0000256" key="12">
    <source>
        <dbReference type="RuleBase" id="RU363014"/>
    </source>
</evidence>
<dbReference type="FunFam" id="3.10.50.40:FF:000010">
    <property type="entry name" value="Peptidyl-prolyl cis-trans isomerase Pin1"/>
    <property type="match status" value="1"/>
</dbReference>
<dbReference type="InterPro" id="IPR000297">
    <property type="entry name" value="PPIase_PpiC"/>
</dbReference>
<dbReference type="GO" id="GO:0005829">
    <property type="term" value="C:cytosol"/>
    <property type="evidence" value="ECO:0007669"/>
    <property type="project" value="TreeGrafter"/>
</dbReference>
<comment type="subunit">
    <text evidence="10">Interacts with host FBXW7; leading to FBXW7 autoubiquitination and subsequent degradation.</text>
</comment>
<organism evidence="15 16">
    <name type="scientific">Stentor coeruleus</name>
    <dbReference type="NCBI Taxonomy" id="5963"/>
    <lineage>
        <taxon>Eukaryota</taxon>
        <taxon>Sar</taxon>
        <taxon>Alveolata</taxon>
        <taxon>Ciliophora</taxon>
        <taxon>Postciliodesmatophora</taxon>
        <taxon>Heterotrichea</taxon>
        <taxon>Heterotrichida</taxon>
        <taxon>Stentoridae</taxon>
        <taxon>Stentor</taxon>
    </lineage>
</organism>
<dbReference type="PROSITE" id="PS50198">
    <property type="entry name" value="PPIC_PPIASE_2"/>
    <property type="match status" value="1"/>
</dbReference>
<keyword evidence="6 11" id="KW-0697">Rotamase</keyword>
<keyword evidence="16" id="KW-1185">Reference proteome</keyword>
<proteinExistence type="predicted"/>
<name>A0A1R2B6A3_9CILI</name>
<evidence type="ECO:0000256" key="13">
    <source>
        <dbReference type="SAM" id="MobiDB-lite"/>
    </source>
</evidence>
<feature type="compositionally biased region" description="Basic residues" evidence="13">
    <location>
        <begin position="11"/>
        <end position="21"/>
    </location>
</feature>
<gene>
    <name evidence="15" type="ORF">SteCoe_29271</name>
</gene>
<evidence type="ECO:0000256" key="5">
    <source>
        <dbReference type="ARBA" id="ARBA00023026"/>
    </source>
</evidence>
<reference evidence="15 16" key="1">
    <citation type="submission" date="2016-11" db="EMBL/GenBank/DDBJ databases">
        <title>The macronuclear genome of Stentor coeruleus: a giant cell with tiny introns.</title>
        <authorList>
            <person name="Slabodnick M."/>
            <person name="Ruby J.G."/>
            <person name="Reiff S.B."/>
            <person name="Swart E.C."/>
            <person name="Gosai S."/>
            <person name="Prabakaran S."/>
            <person name="Witkowska E."/>
            <person name="Larue G.E."/>
            <person name="Fisher S."/>
            <person name="Freeman R.M."/>
            <person name="Gunawardena J."/>
            <person name="Chu W."/>
            <person name="Stover N.A."/>
            <person name="Gregory B.D."/>
            <person name="Nowacki M."/>
            <person name="Derisi J."/>
            <person name="Roy S.W."/>
            <person name="Marshall W.F."/>
            <person name="Sood P."/>
        </authorList>
    </citation>
    <scope>NUCLEOTIDE SEQUENCE [LARGE SCALE GENOMIC DNA]</scope>
    <source>
        <strain evidence="15">WM001</strain>
    </source>
</reference>
<dbReference type="InterPro" id="IPR051370">
    <property type="entry name" value="PPIase_Pin1"/>
</dbReference>
<feature type="region of interest" description="Disordered" evidence="13">
    <location>
        <begin position="1"/>
        <end position="32"/>
    </location>
</feature>
<evidence type="ECO:0000313" key="15">
    <source>
        <dbReference type="EMBL" id="OMJ72324.1"/>
    </source>
</evidence>
<evidence type="ECO:0000256" key="7">
    <source>
        <dbReference type="ARBA" id="ARBA00023200"/>
    </source>
</evidence>
<sequence>MDRRGGGNRVGAKHILQKHTGSRNPNDSYRKRPVTRSFEEAMADIQAVQKRLVAGEQFETIARELSECGSAARGGDLGVFGHGEMQKQFEDAAFALGIGEVSGPVVSDSGIHLIMRYQ</sequence>
<dbReference type="AlphaFoldDB" id="A0A1R2B6A3"/>
<evidence type="ECO:0000256" key="6">
    <source>
        <dbReference type="ARBA" id="ARBA00023110"/>
    </source>
</evidence>
<dbReference type="GO" id="GO:0030430">
    <property type="term" value="C:host cell cytoplasm"/>
    <property type="evidence" value="ECO:0007669"/>
    <property type="project" value="UniProtKB-SubCell"/>
</dbReference>
<keyword evidence="8 11" id="KW-0413">Isomerase</keyword>
<dbReference type="OrthoDB" id="2530521at2759"/>
<evidence type="ECO:0000259" key="14">
    <source>
        <dbReference type="PROSITE" id="PS50198"/>
    </source>
</evidence>
<comment type="subcellular location">
    <subcellularLocation>
        <location evidence="3">Host cytoplasm</location>
    </subcellularLocation>
    <subcellularLocation>
        <location evidence="2">Host nucleus</location>
    </subcellularLocation>
</comment>
<comment type="function">
    <text evidence="9">Peptidyl-prolyl cis/trans isomerase (PPIase) that acts as a key virulence factor by promoting host leukocyte transformation. Binds to and isomerizes specific phosphorylated Ser/Thr-Pro (pSer/Thr-Pro) motifs in a subset of proteins, resulting in conformational changes in the proteins. Promotes host leukocyte transformation by binding to phosphorylated host FBXW7, disrupting dimerization and promoting FBXW7 autoubiquitination and subsequent degradation. Degradation of host FBXW7, leads to stabilization of JUN, which promotes cell transformation.</text>
</comment>
<comment type="catalytic activity">
    <reaction evidence="1 12">
        <text>[protein]-peptidylproline (omega=180) = [protein]-peptidylproline (omega=0)</text>
        <dbReference type="Rhea" id="RHEA:16237"/>
        <dbReference type="Rhea" id="RHEA-COMP:10747"/>
        <dbReference type="Rhea" id="RHEA-COMP:10748"/>
        <dbReference type="ChEBI" id="CHEBI:83833"/>
        <dbReference type="ChEBI" id="CHEBI:83834"/>
        <dbReference type="EC" id="5.2.1.8"/>
    </reaction>
</comment>
<dbReference type="SUPFAM" id="SSF54534">
    <property type="entry name" value="FKBP-like"/>
    <property type="match status" value="1"/>
</dbReference>
<evidence type="ECO:0000256" key="8">
    <source>
        <dbReference type="ARBA" id="ARBA00023235"/>
    </source>
</evidence>